<organism evidence="1 2">
    <name type="scientific">Streptomyces prunicolor</name>
    <dbReference type="NCBI Taxonomy" id="67348"/>
    <lineage>
        <taxon>Bacteria</taxon>
        <taxon>Bacillati</taxon>
        <taxon>Actinomycetota</taxon>
        <taxon>Actinomycetes</taxon>
        <taxon>Kitasatosporales</taxon>
        <taxon>Streptomycetaceae</taxon>
        <taxon>Streptomyces</taxon>
    </lineage>
</organism>
<evidence type="ECO:0008006" key="3">
    <source>
        <dbReference type="Google" id="ProtNLM"/>
    </source>
</evidence>
<dbReference type="Proteomes" id="UP001187346">
    <property type="component" value="Unassembled WGS sequence"/>
</dbReference>
<keyword evidence="2" id="KW-1185">Reference proteome</keyword>
<sequence>MPDSTLWVACLTAGTAITASWVTSQGSLRAAREQASAAATAQRANALAQSRRDSYIEVVDQAHHMGALYRELPIVLSMPAGSHKEAAVQEHAKGLREAYGPFTRACDVMIVDGGNSVAEAVKAVFRDSRAIYMCLLSASDDEDTSNVYGTAIRSYWDSVNAMVWEMHREANRYRV</sequence>
<dbReference type="RefSeq" id="WP_317770159.1">
    <property type="nucleotide sequence ID" value="NZ_JAWMAJ010000010.1"/>
</dbReference>
<gene>
    <name evidence="1" type="ORF">R5A26_04580</name>
</gene>
<dbReference type="EMBL" id="JAWMAJ010000010">
    <property type="protein sequence ID" value="MDV7215222.1"/>
    <property type="molecule type" value="Genomic_DNA"/>
</dbReference>
<reference evidence="1 2" key="1">
    <citation type="submission" date="2023-10" db="EMBL/GenBank/DDBJ databases">
        <title>Characterization of rhizosphere-enriched actinobacteria from wheat plants lab-grown on chernevaya soil.</title>
        <authorList>
            <person name="Tikhonova E.N."/>
            <person name="Konopkin A."/>
            <person name="Kravchenko I.K."/>
        </authorList>
    </citation>
    <scope>NUCLEOTIDE SEQUENCE [LARGE SCALE GENOMIC DNA]</scope>
    <source>
        <strain evidence="1 2">RR29</strain>
    </source>
</reference>
<proteinExistence type="predicted"/>
<protein>
    <recommendedName>
        <fullName evidence="3">Secreted protein</fullName>
    </recommendedName>
</protein>
<name>A0ABU4F3Q0_9ACTN</name>
<comment type="caution">
    <text evidence="1">The sequence shown here is derived from an EMBL/GenBank/DDBJ whole genome shotgun (WGS) entry which is preliminary data.</text>
</comment>
<accession>A0ABU4F3Q0</accession>
<evidence type="ECO:0000313" key="1">
    <source>
        <dbReference type="EMBL" id="MDV7215222.1"/>
    </source>
</evidence>
<evidence type="ECO:0000313" key="2">
    <source>
        <dbReference type="Proteomes" id="UP001187346"/>
    </source>
</evidence>